<comment type="similarity">
    <text evidence="8">Belongs to the protein kinase superfamily. CAMK Ser/Thr protein kinase family. Smok subfamily.</text>
</comment>
<dbReference type="GO" id="GO:0005524">
    <property type="term" value="F:ATP binding"/>
    <property type="evidence" value="ECO:0007669"/>
    <property type="project" value="UniProtKB-UniRule"/>
</dbReference>
<keyword evidence="6 15" id="KW-0418">Kinase</keyword>
<feature type="compositionally biased region" description="Low complexity" evidence="12">
    <location>
        <begin position="546"/>
        <end position="555"/>
    </location>
</feature>
<evidence type="ECO:0000256" key="12">
    <source>
        <dbReference type="SAM" id="MobiDB-lite"/>
    </source>
</evidence>
<evidence type="ECO:0000259" key="14">
    <source>
        <dbReference type="PROSITE" id="PS50032"/>
    </source>
</evidence>
<dbReference type="InterPro" id="IPR001772">
    <property type="entry name" value="KA1_dom"/>
</dbReference>
<keyword evidence="5 11" id="KW-0547">Nucleotide-binding</keyword>
<feature type="binding site" evidence="11">
    <location>
        <position position="154"/>
    </location>
    <ligand>
        <name>ATP</name>
        <dbReference type="ChEBI" id="CHEBI:30616"/>
    </ligand>
</feature>
<dbReference type="Pfam" id="PF02149">
    <property type="entry name" value="KA1"/>
    <property type="match status" value="1"/>
</dbReference>
<organism evidence="15 16">
    <name type="scientific">Rhizophlyctis rosea</name>
    <dbReference type="NCBI Taxonomy" id="64517"/>
    <lineage>
        <taxon>Eukaryota</taxon>
        <taxon>Fungi</taxon>
        <taxon>Fungi incertae sedis</taxon>
        <taxon>Chytridiomycota</taxon>
        <taxon>Chytridiomycota incertae sedis</taxon>
        <taxon>Chytridiomycetes</taxon>
        <taxon>Rhizophlyctidales</taxon>
        <taxon>Rhizophlyctidaceae</taxon>
        <taxon>Rhizophlyctis</taxon>
    </lineage>
</organism>
<keyword evidence="4" id="KW-0808">Transferase</keyword>
<dbReference type="Pfam" id="PF00069">
    <property type="entry name" value="Pkinase"/>
    <property type="match status" value="1"/>
</dbReference>
<dbReference type="Gene3D" id="1.10.510.10">
    <property type="entry name" value="Transferase(Phosphotransferase) domain 1"/>
    <property type="match status" value="1"/>
</dbReference>
<dbReference type="PROSITE" id="PS50032">
    <property type="entry name" value="KA1"/>
    <property type="match status" value="1"/>
</dbReference>
<dbReference type="GO" id="GO:0000226">
    <property type="term" value="P:microtubule cytoskeleton organization"/>
    <property type="evidence" value="ECO:0007669"/>
    <property type="project" value="TreeGrafter"/>
</dbReference>
<dbReference type="Gene3D" id="3.30.310.80">
    <property type="entry name" value="Kinase associated domain 1, KA1"/>
    <property type="match status" value="1"/>
</dbReference>
<evidence type="ECO:0000256" key="11">
    <source>
        <dbReference type="PROSITE-ProRule" id="PRU10141"/>
    </source>
</evidence>
<comment type="catalytic activity">
    <reaction evidence="9">
        <text>L-threonyl-[protein] + ATP = O-phospho-L-threonyl-[protein] + ADP + H(+)</text>
        <dbReference type="Rhea" id="RHEA:46608"/>
        <dbReference type="Rhea" id="RHEA-COMP:11060"/>
        <dbReference type="Rhea" id="RHEA-COMP:11605"/>
        <dbReference type="ChEBI" id="CHEBI:15378"/>
        <dbReference type="ChEBI" id="CHEBI:30013"/>
        <dbReference type="ChEBI" id="CHEBI:30616"/>
        <dbReference type="ChEBI" id="CHEBI:61977"/>
        <dbReference type="ChEBI" id="CHEBI:456216"/>
        <dbReference type="EC" id="2.7.11.1"/>
    </reaction>
</comment>
<evidence type="ECO:0000256" key="2">
    <source>
        <dbReference type="ARBA" id="ARBA00012513"/>
    </source>
</evidence>
<dbReference type="AlphaFoldDB" id="A0AAD5SMT2"/>
<protein>
    <recommendedName>
        <fullName evidence="2">non-specific serine/threonine protein kinase</fullName>
        <ecNumber evidence="2">2.7.11.1</ecNumber>
    </recommendedName>
</protein>
<dbReference type="SUPFAM" id="SSF103243">
    <property type="entry name" value="KA1-like"/>
    <property type="match status" value="1"/>
</dbReference>
<evidence type="ECO:0000256" key="8">
    <source>
        <dbReference type="ARBA" id="ARBA00038181"/>
    </source>
</evidence>
<dbReference type="InterPro" id="IPR017441">
    <property type="entry name" value="Protein_kinase_ATP_BS"/>
</dbReference>
<dbReference type="Gene3D" id="3.30.200.20">
    <property type="entry name" value="Phosphorylase Kinase, domain 1"/>
    <property type="match status" value="1"/>
</dbReference>
<gene>
    <name evidence="15" type="primary">KIN1</name>
    <name evidence="15" type="ORF">HK097_000050</name>
</gene>
<comment type="similarity">
    <text evidence="1">Belongs to the protein kinase superfamily. CAMK Ser/Thr protein kinase family. NIM1 subfamily.</text>
</comment>
<comment type="catalytic activity">
    <reaction evidence="10">
        <text>L-seryl-[protein] + ATP = O-phospho-L-seryl-[protein] + ADP + H(+)</text>
        <dbReference type="Rhea" id="RHEA:17989"/>
        <dbReference type="Rhea" id="RHEA-COMP:9863"/>
        <dbReference type="Rhea" id="RHEA-COMP:11604"/>
        <dbReference type="ChEBI" id="CHEBI:15378"/>
        <dbReference type="ChEBI" id="CHEBI:29999"/>
        <dbReference type="ChEBI" id="CHEBI:30616"/>
        <dbReference type="ChEBI" id="CHEBI:83421"/>
        <dbReference type="ChEBI" id="CHEBI:456216"/>
        <dbReference type="EC" id="2.7.11.1"/>
    </reaction>
</comment>
<dbReference type="PROSITE" id="PS00108">
    <property type="entry name" value="PROTEIN_KINASE_ST"/>
    <property type="match status" value="1"/>
</dbReference>
<evidence type="ECO:0000256" key="6">
    <source>
        <dbReference type="ARBA" id="ARBA00022777"/>
    </source>
</evidence>
<feature type="region of interest" description="Disordered" evidence="12">
    <location>
        <begin position="1"/>
        <end position="120"/>
    </location>
</feature>
<reference evidence="15" key="1">
    <citation type="submission" date="2020-05" db="EMBL/GenBank/DDBJ databases">
        <title>Phylogenomic resolution of chytrid fungi.</title>
        <authorList>
            <person name="Stajich J.E."/>
            <person name="Amses K."/>
            <person name="Simmons R."/>
            <person name="Seto K."/>
            <person name="Myers J."/>
            <person name="Bonds A."/>
            <person name="Quandt C.A."/>
            <person name="Barry K."/>
            <person name="Liu P."/>
            <person name="Grigoriev I."/>
            <person name="Longcore J.E."/>
            <person name="James T.Y."/>
        </authorList>
    </citation>
    <scope>NUCLEOTIDE SEQUENCE</scope>
    <source>
        <strain evidence="15">JEL0318</strain>
    </source>
</reference>
<dbReference type="EC" id="2.7.11.1" evidence="2"/>
<feature type="compositionally biased region" description="Basic and acidic residues" evidence="12">
    <location>
        <begin position="854"/>
        <end position="863"/>
    </location>
</feature>
<dbReference type="EMBL" id="JADGJD010000010">
    <property type="protein sequence ID" value="KAJ3057122.1"/>
    <property type="molecule type" value="Genomic_DNA"/>
</dbReference>
<feature type="domain" description="Protein kinase" evidence="13">
    <location>
        <begin position="125"/>
        <end position="417"/>
    </location>
</feature>
<dbReference type="PANTHER" id="PTHR24346:SF82">
    <property type="entry name" value="KP78A-RELATED"/>
    <property type="match status" value="1"/>
</dbReference>
<feature type="region of interest" description="Disordered" evidence="12">
    <location>
        <begin position="845"/>
        <end position="924"/>
    </location>
</feature>
<dbReference type="PROSITE" id="PS00107">
    <property type="entry name" value="PROTEIN_KINASE_ATP"/>
    <property type="match status" value="1"/>
</dbReference>
<evidence type="ECO:0000256" key="9">
    <source>
        <dbReference type="ARBA" id="ARBA00047899"/>
    </source>
</evidence>
<evidence type="ECO:0000256" key="10">
    <source>
        <dbReference type="ARBA" id="ARBA00048679"/>
    </source>
</evidence>
<dbReference type="InterPro" id="IPR000719">
    <property type="entry name" value="Prot_kinase_dom"/>
</dbReference>
<dbReference type="GO" id="GO:0004674">
    <property type="term" value="F:protein serine/threonine kinase activity"/>
    <property type="evidence" value="ECO:0007669"/>
    <property type="project" value="UniProtKB-KW"/>
</dbReference>
<keyword evidence="7 11" id="KW-0067">ATP-binding</keyword>
<feature type="region of interest" description="Disordered" evidence="12">
    <location>
        <begin position="530"/>
        <end position="692"/>
    </location>
</feature>
<dbReference type="FunFam" id="1.10.510.10:FF:000002">
    <property type="entry name" value="Non-specific serine/threonine protein kinase"/>
    <property type="match status" value="1"/>
</dbReference>
<evidence type="ECO:0000256" key="4">
    <source>
        <dbReference type="ARBA" id="ARBA00022679"/>
    </source>
</evidence>
<evidence type="ECO:0000256" key="5">
    <source>
        <dbReference type="ARBA" id="ARBA00022741"/>
    </source>
</evidence>
<feature type="domain" description="KA1" evidence="14">
    <location>
        <begin position="926"/>
        <end position="975"/>
    </location>
</feature>
<feature type="compositionally biased region" description="Pro residues" evidence="12">
    <location>
        <begin position="915"/>
        <end position="924"/>
    </location>
</feature>
<keyword evidence="3" id="KW-0723">Serine/threonine-protein kinase</keyword>
<keyword evidence="16" id="KW-1185">Reference proteome</keyword>
<dbReference type="GO" id="GO:0035556">
    <property type="term" value="P:intracellular signal transduction"/>
    <property type="evidence" value="ECO:0007669"/>
    <property type="project" value="TreeGrafter"/>
</dbReference>
<dbReference type="InterPro" id="IPR028375">
    <property type="entry name" value="KA1/Ssp2_C"/>
</dbReference>
<name>A0AAD5SMT2_9FUNG</name>
<dbReference type="Proteomes" id="UP001212841">
    <property type="component" value="Unassembled WGS sequence"/>
</dbReference>
<evidence type="ECO:0000313" key="16">
    <source>
        <dbReference type="Proteomes" id="UP001212841"/>
    </source>
</evidence>
<feature type="compositionally biased region" description="Basic and acidic residues" evidence="12">
    <location>
        <begin position="1"/>
        <end position="15"/>
    </location>
</feature>
<comment type="caution">
    <text evidence="15">The sequence shown here is derived from an EMBL/GenBank/DDBJ whole genome shotgun (WGS) entry which is preliminary data.</text>
</comment>
<dbReference type="InterPro" id="IPR011009">
    <property type="entry name" value="Kinase-like_dom_sf"/>
</dbReference>
<feature type="compositionally biased region" description="Basic and acidic residues" evidence="12">
    <location>
        <begin position="31"/>
        <end position="41"/>
    </location>
</feature>
<evidence type="ECO:0000259" key="13">
    <source>
        <dbReference type="PROSITE" id="PS50011"/>
    </source>
</evidence>
<dbReference type="PANTHER" id="PTHR24346">
    <property type="entry name" value="MAP/MICROTUBULE AFFINITY-REGULATING KINASE"/>
    <property type="match status" value="1"/>
</dbReference>
<accession>A0AAD5SMT2</accession>
<evidence type="ECO:0000256" key="7">
    <source>
        <dbReference type="ARBA" id="ARBA00022840"/>
    </source>
</evidence>
<dbReference type="SMART" id="SM00220">
    <property type="entry name" value="S_TKc"/>
    <property type="match status" value="1"/>
</dbReference>
<evidence type="ECO:0000256" key="3">
    <source>
        <dbReference type="ARBA" id="ARBA00022527"/>
    </source>
</evidence>
<evidence type="ECO:0000256" key="1">
    <source>
        <dbReference type="ARBA" id="ARBA00010791"/>
    </source>
</evidence>
<evidence type="ECO:0000313" key="15">
    <source>
        <dbReference type="EMBL" id="KAJ3057122.1"/>
    </source>
</evidence>
<proteinExistence type="inferred from homology"/>
<dbReference type="SUPFAM" id="SSF56112">
    <property type="entry name" value="Protein kinase-like (PK-like)"/>
    <property type="match status" value="1"/>
</dbReference>
<sequence length="975" mass="107276">MHANDVRDPSEEYSRHKQQSTRQHGAGRNSGDSRGRTEVEKVVASYKAQNGHDGGAPKQALGPRSLSSDVHAEAKPHLGPRSMSADTKVNGVSAHPENEPPADTMTPPLADAADPSRPRKMVGNYRLTKTLGQGSMGKVKLAVHSATGEKRACKIIPRPAAVIALAAGQSPSDKPEVIGPTSSIRDLPAANEISPFPKPKKTDDTKETRIIREAAIMLLLQHPHIVRLHEIMANPEYYYMFFEIVNGGQMLDYIISHGKLREKSARKFLRQIISAIDYCHENSIVHRDLKIENILIDKAGGIKLIDFGLSNLYSPTTQLSTFCGSLYFAAPELLNARAYTGPEVDVWSLGIILYVLVCGRVPFDDTSMPVLHAKIKEGRVEYPPHLSPECKHLISRMLVTNPLQRATLEEVKMHTWITKGFDGPPDSFLPHRAPLTLPIDMEVVKRMKGFEFGTEREILEQLEASVRRQSVGSFASLDPRPAVGPGPLSPFVSIYHLVREKMEREDWERAHPVELKQSVADSLVAIGRRSLGMSDPESEGIRRKAAATAPSSPFSSRERLSRSNQRPRSHSDTMPPATSKPWEIDFFHDKVKRSRRNSSHGGGDKSDNEGGTSSSFKRKMRRLSSLITSRSKGNLAGETEQGRRSDGGATYDSNGAVRQPPSSLPRARSTTDKRAKHKQTVRHGGMSDPPDWQAFVNSPTSPMDPHDRRSIMSVGRLPPATMSSAASYRSAATNASNGTLMQSRSRSVTTLSQKPGRADENIRSVVMKGLFSVVNTSTKSPGAIRRDLLRVLQDMGILIAEYQGGFECEYIASVLEGRSGGREDRDRDRGGSAFWLFGKDRKSRAASRTSVGTRGDRGDRENWATDSGFGQGSGSMRDRDASASTFHGSEAEYGPSTPVHARKGSMKEPHTPVRPDSPFPGTPQSPMIPPPGVHFEVCIVKIPWLGLHGIQFHRISGDTWQYKKVCTKILDSVRL</sequence>
<dbReference type="InterPro" id="IPR008271">
    <property type="entry name" value="Ser/Thr_kinase_AS"/>
</dbReference>
<dbReference type="GO" id="GO:0005737">
    <property type="term" value="C:cytoplasm"/>
    <property type="evidence" value="ECO:0007669"/>
    <property type="project" value="TreeGrafter"/>
</dbReference>
<dbReference type="PROSITE" id="PS50011">
    <property type="entry name" value="PROTEIN_KINASE_DOM"/>
    <property type="match status" value="1"/>
</dbReference>